<dbReference type="InterPro" id="IPR050832">
    <property type="entry name" value="Bact_Acetyltransf"/>
</dbReference>
<dbReference type="CDD" id="cd04301">
    <property type="entry name" value="NAT_SF"/>
    <property type="match status" value="2"/>
</dbReference>
<evidence type="ECO:0000313" key="5">
    <source>
        <dbReference type="EMBL" id="EFH28316.1"/>
    </source>
</evidence>
<keyword evidence="6" id="KW-1185">Reference proteome</keyword>
<dbReference type="Proteomes" id="UP000002785">
    <property type="component" value="Chromosome"/>
</dbReference>
<dbReference type="SUPFAM" id="SSF55729">
    <property type="entry name" value="Acyl-CoA N-acyltransferases (Nat)"/>
    <property type="match status" value="1"/>
</dbReference>
<dbReference type="InterPro" id="IPR000182">
    <property type="entry name" value="GNAT_dom"/>
</dbReference>
<accession>D6XC43</accession>
<reference evidence="5" key="1">
    <citation type="submission" date="2009-10" db="EMBL/GenBank/DDBJ databases">
        <title>The genome sequence of Streptomyces sviceus strain ATCC 29083.</title>
        <authorList>
            <consortium name="The Broad Institute Genome Sequencing Platform"/>
            <consortium name="Broad Institute Microbial Sequencing Center"/>
            <person name="Fischbach M."/>
            <person name="Godfrey P."/>
            <person name="Ward D."/>
            <person name="Young S."/>
            <person name="Zeng Q."/>
            <person name="Koehrsen M."/>
            <person name="Alvarado L."/>
            <person name="Berlin A.M."/>
            <person name="Bochicchio J."/>
            <person name="Borenstein D."/>
            <person name="Chapman S.B."/>
            <person name="Chen Z."/>
            <person name="Engels R."/>
            <person name="Freedman E."/>
            <person name="Gellesch M."/>
            <person name="Goldberg J."/>
            <person name="Griggs A."/>
            <person name="Gujja S."/>
            <person name="Heilman E.R."/>
            <person name="Heiman D.I."/>
            <person name="Hepburn T.A."/>
            <person name="Howarth C."/>
            <person name="Jen D."/>
            <person name="Larson L."/>
            <person name="Lewis B."/>
            <person name="Mehta T."/>
            <person name="Park D."/>
            <person name="Pearson M."/>
            <person name="Richards J."/>
            <person name="Roberts A."/>
            <person name="Saif S."/>
            <person name="Shea T.D."/>
            <person name="Shenoy N."/>
            <person name="Sisk P."/>
            <person name="Stolte C."/>
            <person name="Sykes S.N."/>
            <person name="Thomson T."/>
            <person name="Walk T."/>
            <person name="White J."/>
            <person name="Yandava C."/>
            <person name="Straight P."/>
            <person name="Clardy J."/>
            <person name="Hung D."/>
            <person name="Kolter R."/>
            <person name="Mekalanos J."/>
            <person name="Walker S."/>
            <person name="Walsh C.T."/>
            <person name="Wieland-Brown L.C."/>
            <person name="Haas B."/>
            <person name="Nusbaum C."/>
            <person name="Birren B."/>
        </authorList>
    </citation>
    <scope>NUCLEOTIDE SEQUENCE [LARGE SCALE GENOMIC DNA]</scope>
    <source>
        <strain evidence="5">ATCC 29083</strain>
    </source>
</reference>
<dbReference type="Gene3D" id="3.40.630.30">
    <property type="match status" value="1"/>
</dbReference>
<name>D6XC43_STRX2</name>
<feature type="domain" description="N-acetyltransferase" evidence="4">
    <location>
        <begin position="1"/>
        <end position="156"/>
    </location>
</feature>
<dbReference type="AlphaFoldDB" id="D6XC43"/>
<dbReference type="InterPro" id="IPR016181">
    <property type="entry name" value="Acyl_CoA_acyltransferase"/>
</dbReference>
<dbReference type="PANTHER" id="PTHR43877">
    <property type="entry name" value="AMINOALKYLPHOSPHONATE N-ACETYLTRANSFERASE-RELATED-RELATED"/>
    <property type="match status" value="1"/>
</dbReference>
<evidence type="ECO:0000256" key="2">
    <source>
        <dbReference type="ARBA" id="ARBA00023315"/>
    </source>
</evidence>
<evidence type="ECO:0000259" key="4">
    <source>
        <dbReference type="PROSITE" id="PS51186"/>
    </source>
</evidence>
<sequence>MRTPGPDGRLHAPAAPPSVTETHLSFDITPLADPRPAASSRRLAWLASGDDGVPLGSAFLRLFTRAGQEHLAELRLAVHGTERRQGVGTRLLEAAVDAARVERRRSVIAQAEQGSPADLFLAARGFRQVLALTYTRLPLADVDRSAIDTLLELPRPGYRLTQWEGTVPDALAQSFAHSRRAMDDMPMEGTDFGRVVWDVERVVAAAEAVARRGELLHTVAVLDEADGSVVGFSELVVPGDGSGDGRHYGTAVLPGHRGHGLARWMKAAAISHALERHPGLAGLRTDTADSNKPMLAVNDSLGYVPTHKALEYQLDL</sequence>
<evidence type="ECO:0000256" key="3">
    <source>
        <dbReference type="SAM" id="MobiDB-lite"/>
    </source>
</evidence>
<keyword evidence="1" id="KW-0808">Transferase</keyword>
<evidence type="ECO:0000256" key="1">
    <source>
        <dbReference type="ARBA" id="ARBA00022679"/>
    </source>
</evidence>
<dbReference type="Pfam" id="PF00583">
    <property type="entry name" value="Acetyltransf_1"/>
    <property type="match status" value="2"/>
</dbReference>
<dbReference type="eggNOG" id="COG0456">
    <property type="taxonomic scope" value="Bacteria"/>
</dbReference>
<organism evidence="5 6">
    <name type="scientific">Streptomyces sviceus (strain ATCC 29083 / DSM 924 / JCM 4929 / NBRC 13980 / NCIMB 11184 / NRRL 5439 / UC 5370)</name>
    <dbReference type="NCBI Taxonomy" id="463191"/>
    <lineage>
        <taxon>Bacteria</taxon>
        <taxon>Bacillati</taxon>
        <taxon>Actinomycetota</taxon>
        <taxon>Actinomycetes</taxon>
        <taxon>Kitasatosporales</taxon>
        <taxon>Streptomycetaceae</taxon>
        <taxon>Streptomyces</taxon>
    </lineage>
</organism>
<feature type="region of interest" description="Disordered" evidence="3">
    <location>
        <begin position="1"/>
        <end position="20"/>
    </location>
</feature>
<dbReference type="HOGENOM" id="CLU_043786_0_0_11"/>
<dbReference type="GO" id="GO:0016747">
    <property type="term" value="F:acyltransferase activity, transferring groups other than amino-acyl groups"/>
    <property type="evidence" value="ECO:0007669"/>
    <property type="project" value="InterPro"/>
</dbReference>
<feature type="domain" description="N-acetyltransferase" evidence="4">
    <location>
        <begin position="182"/>
        <end position="316"/>
    </location>
</feature>
<dbReference type="PANTHER" id="PTHR43877:SF1">
    <property type="entry name" value="ACETYLTRANSFERASE"/>
    <property type="match status" value="1"/>
</dbReference>
<dbReference type="EMBL" id="CM000951">
    <property type="protein sequence ID" value="EFH28316.1"/>
    <property type="molecule type" value="Genomic_DNA"/>
</dbReference>
<dbReference type="PROSITE" id="PS51186">
    <property type="entry name" value="GNAT"/>
    <property type="match status" value="2"/>
</dbReference>
<keyword evidence="2" id="KW-0012">Acyltransferase</keyword>
<gene>
    <name evidence="5" type="ORF">SSEG_10534</name>
</gene>
<evidence type="ECO:0000313" key="6">
    <source>
        <dbReference type="Proteomes" id="UP000002785"/>
    </source>
</evidence>
<protein>
    <submittedName>
        <fullName evidence="5">Acetyltransferase</fullName>
    </submittedName>
</protein>
<proteinExistence type="predicted"/>